<reference evidence="6" key="1">
    <citation type="submission" date="2018-07" db="EMBL/GenBank/DDBJ databases">
        <title>Genome sequencing of Paracoccus sp. SC2-6.</title>
        <authorList>
            <person name="Heo J."/>
            <person name="Kim S.-J."/>
            <person name="Kwon S.-W."/>
        </authorList>
    </citation>
    <scope>NUCLEOTIDE SEQUENCE [LARGE SCALE GENOMIC DNA]</scope>
    <source>
        <strain evidence="6">SC2-6</strain>
    </source>
</reference>
<dbReference type="InterPro" id="IPR015168">
    <property type="entry name" value="SsuA/THI5"/>
</dbReference>
<keyword evidence="6" id="KW-1185">Reference proteome</keyword>
<dbReference type="PANTHER" id="PTHR30024">
    <property type="entry name" value="ALIPHATIC SULFONATES-BINDING PROTEIN-RELATED"/>
    <property type="match status" value="1"/>
</dbReference>
<dbReference type="Proteomes" id="UP000252023">
    <property type="component" value="Chromosome"/>
</dbReference>
<evidence type="ECO:0000259" key="4">
    <source>
        <dbReference type="Pfam" id="PF09084"/>
    </source>
</evidence>
<dbReference type="PANTHER" id="PTHR30024:SF47">
    <property type="entry name" value="TAURINE-BINDING PERIPLASMIC PROTEIN"/>
    <property type="match status" value="1"/>
</dbReference>
<comment type="subcellular location">
    <subcellularLocation>
        <location evidence="1">Periplasm</location>
    </subcellularLocation>
</comment>
<dbReference type="EMBL" id="CP030918">
    <property type="protein sequence ID" value="AXC51296.1"/>
    <property type="molecule type" value="Genomic_DNA"/>
</dbReference>
<protein>
    <submittedName>
        <fullName evidence="5">ABC transporter substrate-binding protein</fullName>
    </submittedName>
</protein>
<gene>
    <name evidence="5" type="ORF">DRW48_13760</name>
</gene>
<accession>A0A344PPJ1</accession>
<dbReference type="KEGG" id="pars:DRW48_13760"/>
<feature type="domain" description="SsuA/THI5-like" evidence="4">
    <location>
        <begin position="42"/>
        <end position="244"/>
    </location>
</feature>
<dbReference type="SUPFAM" id="SSF53850">
    <property type="entry name" value="Periplasmic binding protein-like II"/>
    <property type="match status" value="1"/>
</dbReference>
<dbReference type="GO" id="GO:0042918">
    <property type="term" value="P:alkanesulfonate transmembrane transport"/>
    <property type="evidence" value="ECO:0007669"/>
    <property type="project" value="TreeGrafter"/>
</dbReference>
<evidence type="ECO:0000313" key="6">
    <source>
        <dbReference type="Proteomes" id="UP000252023"/>
    </source>
</evidence>
<dbReference type="Pfam" id="PF09084">
    <property type="entry name" value="NMT1"/>
    <property type="match status" value="1"/>
</dbReference>
<name>A0A344PPJ1_9RHOB</name>
<keyword evidence="3" id="KW-0732">Signal</keyword>
<dbReference type="AlphaFoldDB" id="A0A344PPJ1"/>
<evidence type="ECO:0000313" key="5">
    <source>
        <dbReference type="EMBL" id="AXC51296.1"/>
    </source>
</evidence>
<dbReference type="GO" id="GO:0042597">
    <property type="term" value="C:periplasmic space"/>
    <property type="evidence" value="ECO:0007669"/>
    <property type="project" value="UniProtKB-SubCell"/>
</dbReference>
<organism evidence="5 6">
    <name type="scientific">Paracoccus suum</name>
    <dbReference type="NCBI Taxonomy" id="2259340"/>
    <lineage>
        <taxon>Bacteria</taxon>
        <taxon>Pseudomonadati</taxon>
        <taxon>Pseudomonadota</taxon>
        <taxon>Alphaproteobacteria</taxon>
        <taxon>Rhodobacterales</taxon>
        <taxon>Paracoccaceae</taxon>
        <taxon>Paracoccus</taxon>
    </lineage>
</organism>
<proteinExistence type="inferred from homology"/>
<evidence type="ECO:0000256" key="3">
    <source>
        <dbReference type="ARBA" id="ARBA00022729"/>
    </source>
</evidence>
<dbReference type="Gene3D" id="3.40.190.10">
    <property type="entry name" value="Periplasmic binding protein-like II"/>
    <property type="match status" value="2"/>
</dbReference>
<evidence type="ECO:0000256" key="1">
    <source>
        <dbReference type="ARBA" id="ARBA00004418"/>
    </source>
</evidence>
<comment type="similarity">
    <text evidence="2">Belongs to the bacterial solute-binding protein SsuA/TauA family.</text>
</comment>
<dbReference type="OrthoDB" id="5348911at2"/>
<sequence length="334" mass="35205">MKTLIATTVSLLVLGTAVGAAPFRLVITDLEPPLVPNSVVDIAKAGGYFDRAGVEVEIVRVQQTPMALAALQSGEGEMANVATESLVQLVAQGAKDLRAVTSPNKALPYLIAGKEGMTLEGLAGKSFGIGRIGSLDHTLSAKVLSDKGIDVEGLKMVALGQPNVRAQALAAGQIDATTISIGSYLALPGHDKLPILIPVKDYFKAAPVVSKVNAVKTETLENRGKEVTSVIEALTLAARDMAKDKDAWPKAMAPLRPDVDPATLATLGEAFLTSWSINGGLQKDELETTQEWLYQSEDFKGLPQVSLQDWADFGPVDAVLDKIGPVEGADKVSR</sequence>
<evidence type="ECO:0000256" key="2">
    <source>
        <dbReference type="ARBA" id="ARBA00010742"/>
    </source>
</evidence>